<organism evidence="1">
    <name type="scientific">marine sediment metagenome</name>
    <dbReference type="NCBI Taxonomy" id="412755"/>
    <lineage>
        <taxon>unclassified sequences</taxon>
        <taxon>metagenomes</taxon>
        <taxon>ecological metagenomes</taxon>
    </lineage>
</organism>
<dbReference type="AlphaFoldDB" id="X0S1B8"/>
<accession>X0S1B8</accession>
<protein>
    <submittedName>
        <fullName evidence="1">Uncharacterized protein</fullName>
    </submittedName>
</protein>
<name>X0S1B8_9ZZZZ</name>
<proteinExistence type="predicted"/>
<evidence type="ECO:0000313" key="1">
    <source>
        <dbReference type="EMBL" id="GAF69762.1"/>
    </source>
</evidence>
<feature type="non-terminal residue" evidence="1">
    <location>
        <position position="1"/>
    </location>
</feature>
<reference evidence="1" key="1">
    <citation type="journal article" date="2014" name="Front. Microbiol.">
        <title>High frequency of phylogenetically diverse reductive dehalogenase-homologous genes in deep subseafloor sedimentary metagenomes.</title>
        <authorList>
            <person name="Kawai M."/>
            <person name="Futagami T."/>
            <person name="Toyoda A."/>
            <person name="Takaki Y."/>
            <person name="Nishi S."/>
            <person name="Hori S."/>
            <person name="Arai W."/>
            <person name="Tsubouchi T."/>
            <person name="Morono Y."/>
            <person name="Uchiyama I."/>
            <person name="Ito T."/>
            <person name="Fujiyama A."/>
            <person name="Inagaki F."/>
            <person name="Takami H."/>
        </authorList>
    </citation>
    <scope>NUCLEOTIDE SEQUENCE</scope>
    <source>
        <strain evidence="1">Expedition CK06-06</strain>
    </source>
</reference>
<sequence length="70" mass="7924">FFGQMSEAGPITVQPVMRQISTDYDLGSTKSMVENVWEQFNYMSITNPADSAAWEFSDINGSEFGFERTE</sequence>
<gene>
    <name evidence="1" type="ORF">S01H1_10191</name>
</gene>
<dbReference type="EMBL" id="BARS01005204">
    <property type="protein sequence ID" value="GAF69762.1"/>
    <property type="molecule type" value="Genomic_DNA"/>
</dbReference>
<comment type="caution">
    <text evidence="1">The sequence shown here is derived from an EMBL/GenBank/DDBJ whole genome shotgun (WGS) entry which is preliminary data.</text>
</comment>